<proteinExistence type="inferred from homology"/>
<dbReference type="InterPro" id="IPR013785">
    <property type="entry name" value="Aldolase_TIM"/>
</dbReference>
<accession>A0ABU2B931</accession>
<dbReference type="Proteomes" id="UP001183619">
    <property type="component" value="Unassembled WGS sequence"/>
</dbReference>
<dbReference type="EMBL" id="JAVDYF010000001">
    <property type="protein sequence ID" value="MDR7355127.1"/>
    <property type="molecule type" value="Genomic_DNA"/>
</dbReference>
<evidence type="ECO:0000256" key="9">
    <source>
        <dbReference type="ARBA" id="ARBA00049401"/>
    </source>
</evidence>
<keyword evidence="3" id="KW-0216">Detoxification</keyword>
<dbReference type="GO" id="GO:0018580">
    <property type="term" value="F:nitronate monooxygenase activity"/>
    <property type="evidence" value="ECO:0007669"/>
    <property type="project" value="UniProtKB-EC"/>
</dbReference>
<keyword evidence="6 10" id="KW-0560">Oxidoreductase</keyword>
<comment type="similarity">
    <text evidence="2">Belongs to the nitronate monooxygenase family. NMO class I subfamily.</text>
</comment>
<evidence type="ECO:0000256" key="2">
    <source>
        <dbReference type="ARBA" id="ARBA00009881"/>
    </source>
</evidence>
<evidence type="ECO:0000313" key="11">
    <source>
        <dbReference type="Proteomes" id="UP001183619"/>
    </source>
</evidence>
<comment type="catalytic activity">
    <reaction evidence="9">
        <text>3 propionate 3-nitronate + 3 O2 + H2O = 3 3-oxopropanoate + 2 nitrate + nitrite + H2O2 + 3 H(+)</text>
        <dbReference type="Rhea" id="RHEA:57332"/>
        <dbReference type="ChEBI" id="CHEBI:15377"/>
        <dbReference type="ChEBI" id="CHEBI:15378"/>
        <dbReference type="ChEBI" id="CHEBI:15379"/>
        <dbReference type="ChEBI" id="CHEBI:16240"/>
        <dbReference type="ChEBI" id="CHEBI:16301"/>
        <dbReference type="ChEBI" id="CHEBI:17632"/>
        <dbReference type="ChEBI" id="CHEBI:33190"/>
        <dbReference type="ChEBI" id="CHEBI:136067"/>
    </reaction>
</comment>
<dbReference type="Gene3D" id="3.20.20.70">
    <property type="entry name" value="Aldolase class I"/>
    <property type="match status" value="1"/>
</dbReference>
<protein>
    <recommendedName>
        <fullName evidence="8">Propionate 3-nitronate monooxygenase</fullName>
    </recommendedName>
</protein>
<dbReference type="SUPFAM" id="SSF51412">
    <property type="entry name" value="Inosine monophosphate dehydrogenase (IMPDH)"/>
    <property type="match status" value="1"/>
</dbReference>
<organism evidence="10 11">
    <name type="scientific">Corynebacterium felinum</name>
    <dbReference type="NCBI Taxonomy" id="131318"/>
    <lineage>
        <taxon>Bacteria</taxon>
        <taxon>Bacillati</taxon>
        <taxon>Actinomycetota</taxon>
        <taxon>Actinomycetes</taxon>
        <taxon>Mycobacteriales</taxon>
        <taxon>Corynebacteriaceae</taxon>
        <taxon>Corynebacterium</taxon>
    </lineage>
</organism>
<dbReference type="InterPro" id="IPR004136">
    <property type="entry name" value="NMO"/>
</dbReference>
<evidence type="ECO:0000256" key="5">
    <source>
        <dbReference type="ARBA" id="ARBA00022643"/>
    </source>
</evidence>
<evidence type="ECO:0000313" key="10">
    <source>
        <dbReference type="EMBL" id="MDR7355127.1"/>
    </source>
</evidence>
<evidence type="ECO:0000256" key="1">
    <source>
        <dbReference type="ARBA" id="ARBA00001917"/>
    </source>
</evidence>
<keyword evidence="7 10" id="KW-0503">Monooxygenase</keyword>
<dbReference type="CDD" id="cd04730">
    <property type="entry name" value="NPD_like"/>
    <property type="match status" value="1"/>
</dbReference>
<keyword evidence="5" id="KW-0288">FMN</keyword>
<evidence type="ECO:0000256" key="3">
    <source>
        <dbReference type="ARBA" id="ARBA00022575"/>
    </source>
</evidence>
<dbReference type="PANTHER" id="PTHR42747">
    <property type="entry name" value="NITRONATE MONOOXYGENASE-RELATED"/>
    <property type="match status" value="1"/>
</dbReference>
<reference evidence="10 11" key="1">
    <citation type="submission" date="2023-07" db="EMBL/GenBank/DDBJ databases">
        <title>Sequencing the genomes of 1000 actinobacteria strains.</title>
        <authorList>
            <person name="Klenk H.-P."/>
        </authorList>
    </citation>
    <scope>NUCLEOTIDE SEQUENCE [LARGE SCALE GENOMIC DNA]</scope>
    <source>
        <strain evidence="10 11">DSM 44508</strain>
    </source>
</reference>
<evidence type="ECO:0000256" key="6">
    <source>
        <dbReference type="ARBA" id="ARBA00023002"/>
    </source>
</evidence>
<keyword evidence="11" id="KW-1185">Reference proteome</keyword>
<dbReference type="PANTHER" id="PTHR42747:SF3">
    <property type="entry name" value="NITRONATE MONOOXYGENASE-RELATED"/>
    <property type="match status" value="1"/>
</dbReference>
<evidence type="ECO:0000256" key="8">
    <source>
        <dbReference type="ARBA" id="ARBA00031155"/>
    </source>
</evidence>
<evidence type="ECO:0000256" key="4">
    <source>
        <dbReference type="ARBA" id="ARBA00022630"/>
    </source>
</evidence>
<sequence length="328" mass="35707">MSVLNSLRVPIIAAPMAGGPTTPELVNAVAAAGGLGFLAAGTASAKRLKKEMAKVSGTFGVNLFYPQDTKPKKSDVFDVYDALCAGCDKYNMAYPFVPPTADYSFDFEQKFAAVLDAQPAVVSLSFGCIEPEKVKQCHARGIEVWVNVTSVAEAKLASKAGVDVLVVQGCEAGGHRLTWDPKKTPNELRTRELVKKVSKQVRLPLVASGGVRSPEDVKEFLDIKRVKAVQTGSMFLRAKEAGTSKHNRRLIKSGGNTVSTRAFSGRYARGMETWWSKHHDDLPFSYPQLGTMMKGLAESKEFAYCLVGENTKPIRSKKAKKIIEYLAQ</sequence>
<gene>
    <name evidence="10" type="ORF">J2S37_001665</name>
</gene>
<dbReference type="Pfam" id="PF03060">
    <property type="entry name" value="NMO"/>
    <property type="match status" value="1"/>
</dbReference>
<dbReference type="RefSeq" id="WP_277104708.1">
    <property type="nucleotide sequence ID" value="NZ_BAAAJS010000068.1"/>
</dbReference>
<comment type="caution">
    <text evidence="10">The sequence shown here is derived from an EMBL/GenBank/DDBJ whole genome shotgun (WGS) entry which is preliminary data.</text>
</comment>
<name>A0ABU2B931_9CORY</name>
<comment type="cofactor">
    <cofactor evidence="1">
        <name>FMN</name>
        <dbReference type="ChEBI" id="CHEBI:58210"/>
    </cofactor>
</comment>
<evidence type="ECO:0000256" key="7">
    <source>
        <dbReference type="ARBA" id="ARBA00023033"/>
    </source>
</evidence>
<keyword evidence="4" id="KW-0285">Flavoprotein</keyword>